<feature type="chain" id="PRO_5034455538" description="DUF4864 domain-containing protein" evidence="1">
    <location>
        <begin position="20"/>
        <end position="137"/>
    </location>
</feature>
<evidence type="ECO:0000313" key="3">
    <source>
        <dbReference type="Proteomes" id="UP000532373"/>
    </source>
</evidence>
<accession>A0A8E1WAP3</accession>
<comment type="caution">
    <text evidence="2">The sequence shown here is derived from an EMBL/GenBank/DDBJ whole genome shotgun (WGS) entry which is preliminary data.</text>
</comment>
<dbReference type="Proteomes" id="UP000532373">
    <property type="component" value="Unassembled WGS sequence"/>
</dbReference>
<keyword evidence="1" id="KW-0732">Signal</keyword>
<evidence type="ECO:0000313" key="2">
    <source>
        <dbReference type="EMBL" id="MBB6465210.1"/>
    </source>
</evidence>
<name>A0A8E1WAP3_9HYPH</name>
<dbReference type="EMBL" id="JACHGI010000001">
    <property type="protein sequence ID" value="MBB6465210.1"/>
    <property type="molecule type" value="Genomic_DNA"/>
</dbReference>
<reference evidence="2 3" key="1">
    <citation type="submission" date="2020-08" db="EMBL/GenBank/DDBJ databases">
        <title>Genomic Encyclopedia of Type Strains, Phase IV (KMG-IV): sequencing the most valuable type-strain genomes for metagenomic binning, comparative biology and taxonomic classification.</title>
        <authorList>
            <person name="Goeker M."/>
        </authorList>
    </citation>
    <scope>NUCLEOTIDE SEQUENCE [LARGE SCALE GENOMIC DNA]</scope>
    <source>
        <strain evidence="2 3">DSM 17454</strain>
    </source>
</reference>
<evidence type="ECO:0000256" key="1">
    <source>
        <dbReference type="SAM" id="SignalP"/>
    </source>
</evidence>
<protein>
    <recommendedName>
        <fullName evidence="4">DUF4864 domain-containing protein</fullName>
    </recommendedName>
</protein>
<sequence length="137" mass="15129">MRSAAIALMLLVLALPARADHFSIHEVQKTITEQITAFRSGDHARAYELSAPNVRENYPTLASYMALIKDSFQPIADARAFVFGPVDEINISTITQEVIIEGSDGGTYQAFYTLELQGDGVWRITGVTIQQANDRLI</sequence>
<dbReference type="Pfam" id="PF16156">
    <property type="entry name" value="DUF4864"/>
    <property type="match status" value="1"/>
</dbReference>
<evidence type="ECO:0008006" key="4">
    <source>
        <dbReference type="Google" id="ProtNLM"/>
    </source>
</evidence>
<dbReference type="InterPro" id="IPR032347">
    <property type="entry name" value="DUF4864"/>
</dbReference>
<feature type="signal peptide" evidence="1">
    <location>
        <begin position="1"/>
        <end position="19"/>
    </location>
</feature>
<gene>
    <name evidence="2" type="ORF">HNQ96_001057</name>
</gene>
<organism evidence="2 3">
    <name type="scientific">Aminobacter carboxidus</name>
    <dbReference type="NCBI Taxonomy" id="376165"/>
    <lineage>
        <taxon>Bacteria</taxon>
        <taxon>Pseudomonadati</taxon>
        <taxon>Pseudomonadota</taxon>
        <taxon>Alphaproteobacteria</taxon>
        <taxon>Hyphomicrobiales</taxon>
        <taxon>Phyllobacteriaceae</taxon>
        <taxon>Aminobacter</taxon>
    </lineage>
</organism>
<dbReference type="AlphaFoldDB" id="A0A8E1WAP3"/>
<proteinExistence type="predicted"/>
<dbReference type="RefSeq" id="WP_184767694.1">
    <property type="nucleotide sequence ID" value="NZ_JACHGI010000001.1"/>
</dbReference>